<dbReference type="EMBL" id="WNWQ01000705">
    <property type="protein sequence ID" value="KAE9964413.1"/>
    <property type="molecule type" value="Genomic_DNA"/>
</dbReference>
<dbReference type="PANTHER" id="PTHR38695">
    <property type="entry name" value="AMINO ACID PERMEASE_ SLC12A DOMAIN-CONTAINING PROTEIN"/>
    <property type="match status" value="1"/>
</dbReference>
<evidence type="ECO:0000313" key="5">
    <source>
        <dbReference type="Proteomes" id="UP000447873"/>
    </source>
</evidence>
<dbReference type="EMBL" id="WNWR01000169">
    <property type="protein sequence ID" value="KAE9989790.1"/>
    <property type="molecule type" value="Genomic_DNA"/>
</dbReference>
<reference evidence="3 5" key="1">
    <citation type="submission" date="2018-12" db="EMBL/GenBank/DDBJ databases">
        <title>Venturia inaequalis Genome Resource.</title>
        <authorList>
            <person name="Lichtner F.J."/>
        </authorList>
    </citation>
    <scope>NUCLEOTIDE SEQUENCE [LARGE SCALE GENOMIC DNA]</scope>
    <source>
        <strain evidence="3 5">120213</strain>
        <strain evidence="2">Bline_iso_100314</strain>
        <strain evidence="4 6">DMI_063113</strain>
    </source>
</reference>
<dbReference type="Proteomes" id="UP000433883">
    <property type="component" value="Unassembled WGS sequence"/>
</dbReference>
<sequence>MTSELTTIHFLAALAALAGATVLFISYLDYRHYCSLGDHGLPGNFQGWKKQLQMSRYARRDTTIPAPYNLEDIVKDYGPHATKSFLKTPLKAREGNRPKIPGFVAPQRQVSDIASPEMKNGMNAHLDSLVRTNSKLLQRELSRIEGPVPAVQLHPSLPVSALLERTRSEIIHVHPPDGTTHLILSLEDSKSVIERAWGQRHRLSGGKMLPWNYTLVYAPRDEEEFEVWKGVVEAAASFCCADVGCIEGI</sequence>
<evidence type="ECO:0000313" key="4">
    <source>
        <dbReference type="EMBL" id="KAE9989790.1"/>
    </source>
</evidence>
<evidence type="ECO:0000313" key="6">
    <source>
        <dbReference type="Proteomes" id="UP000490939"/>
    </source>
</evidence>
<keyword evidence="6" id="KW-1185">Reference proteome</keyword>
<dbReference type="InterPro" id="IPR048273">
    <property type="entry name" value="Luciferase"/>
</dbReference>
<dbReference type="PANTHER" id="PTHR38695:SF1">
    <property type="entry name" value="AMINO ACID PERMEASE_ SLC12A DOMAIN-CONTAINING PROTEIN"/>
    <property type="match status" value="1"/>
</dbReference>
<dbReference type="InterPro" id="IPR040841">
    <property type="entry name" value="Luciferase_dom"/>
</dbReference>
<dbReference type="Proteomes" id="UP000447873">
    <property type="component" value="Unassembled WGS sequence"/>
</dbReference>
<proteinExistence type="predicted"/>
<evidence type="ECO:0000313" key="3">
    <source>
        <dbReference type="EMBL" id="KAE9975486.1"/>
    </source>
</evidence>
<dbReference type="EMBL" id="WNWS01000193">
    <property type="protein sequence ID" value="KAE9975486.1"/>
    <property type="molecule type" value="Genomic_DNA"/>
</dbReference>
<dbReference type="AlphaFoldDB" id="A0A8H3UUC0"/>
<dbReference type="Proteomes" id="UP000490939">
    <property type="component" value="Unassembled WGS sequence"/>
</dbReference>
<feature type="domain" description="Luciferase" evidence="1">
    <location>
        <begin position="168"/>
        <end position="235"/>
    </location>
</feature>
<gene>
    <name evidence="2" type="ORF">BLS_008384</name>
    <name evidence="4" type="ORF">EG327_002257</name>
    <name evidence="3" type="ORF">EG328_003145</name>
</gene>
<evidence type="ECO:0000313" key="2">
    <source>
        <dbReference type="EMBL" id="KAE9964413.1"/>
    </source>
</evidence>
<organism evidence="3 5">
    <name type="scientific">Venturia inaequalis</name>
    <name type="common">Apple scab fungus</name>
    <dbReference type="NCBI Taxonomy" id="5025"/>
    <lineage>
        <taxon>Eukaryota</taxon>
        <taxon>Fungi</taxon>
        <taxon>Dikarya</taxon>
        <taxon>Ascomycota</taxon>
        <taxon>Pezizomycotina</taxon>
        <taxon>Dothideomycetes</taxon>
        <taxon>Pleosporomycetidae</taxon>
        <taxon>Venturiales</taxon>
        <taxon>Venturiaceae</taxon>
        <taxon>Venturia</taxon>
    </lineage>
</organism>
<dbReference type="Pfam" id="PF17648">
    <property type="entry name" value="Luciferase"/>
    <property type="match status" value="1"/>
</dbReference>
<protein>
    <recommendedName>
        <fullName evidence="1">Luciferase domain-containing protein</fullName>
    </recommendedName>
</protein>
<accession>A0A8H3UUC0</accession>
<name>A0A8H3UUC0_VENIN</name>
<dbReference type="OrthoDB" id="5358398at2759"/>
<comment type="caution">
    <text evidence="3">The sequence shown here is derived from an EMBL/GenBank/DDBJ whole genome shotgun (WGS) entry which is preliminary data.</text>
</comment>
<evidence type="ECO:0000259" key="1">
    <source>
        <dbReference type="Pfam" id="PF17648"/>
    </source>
</evidence>